<evidence type="ECO:0000256" key="9">
    <source>
        <dbReference type="RuleBase" id="RU361157"/>
    </source>
</evidence>
<feature type="transmembrane region" description="Helical" evidence="9">
    <location>
        <begin position="142"/>
        <end position="165"/>
    </location>
</feature>
<feature type="transmembrane region" description="Helical" evidence="9">
    <location>
        <begin position="30"/>
        <end position="50"/>
    </location>
</feature>
<keyword evidence="3 9" id="KW-0813">Transport</keyword>
<evidence type="ECO:0000256" key="6">
    <source>
        <dbReference type="ARBA" id="ARBA00022692"/>
    </source>
</evidence>
<sequence length="260" mass="29784">MDVWRYRDLLLMFVKRDFISLYKQTILGPLWFLIQPIFTMTVYVIIFGGFAKIPTEGVPAPLFYLLGILTWTYFLDCLNKTSNVFRENQSIFGKVYFPRLIMPLSIVMSSLVRFSIQLFLFLLVFIYFWFTGSDIGPNSYIFIFPILILFVACLGMGLGMIVSAMTTKYRDIAYLVAFGSQLLMYATPVVYPLSFVPEKYKPIIAANPMTQVIEGARFGLLGKGHFELMNLLYLGVISVVVLFIGILTFKKVEKTFVDTI</sequence>
<proteinExistence type="inferred from homology"/>
<organism evidence="11 12">
    <name type="scientific">Imperialibacter roseus</name>
    <dbReference type="NCBI Taxonomy" id="1324217"/>
    <lineage>
        <taxon>Bacteria</taxon>
        <taxon>Pseudomonadati</taxon>
        <taxon>Bacteroidota</taxon>
        <taxon>Cytophagia</taxon>
        <taxon>Cytophagales</taxon>
        <taxon>Flammeovirgaceae</taxon>
        <taxon>Imperialibacter</taxon>
    </lineage>
</organism>
<evidence type="ECO:0000256" key="4">
    <source>
        <dbReference type="ARBA" id="ARBA00022475"/>
    </source>
</evidence>
<keyword evidence="5" id="KW-0997">Cell inner membrane</keyword>
<accession>A0ABZ0IXM5</accession>
<dbReference type="RefSeq" id="WP_317492383.1">
    <property type="nucleotide sequence ID" value="NZ_CP136051.1"/>
</dbReference>
<feature type="transmembrane region" description="Helical" evidence="9">
    <location>
        <begin position="172"/>
        <end position="191"/>
    </location>
</feature>
<keyword evidence="12" id="KW-1185">Reference proteome</keyword>
<dbReference type="Pfam" id="PF01061">
    <property type="entry name" value="ABC2_membrane"/>
    <property type="match status" value="1"/>
</dbReference>
<dbReference type="PANTHER" id="PTHR30413">
    <property type="entry name" value="INNER MEMBRANE TRANSPORT PERMEASE"/>
    <property type="match status" value="1"/>
</dbReference>
<dbReference type="EMBL" id="CP136051">
    <property type="protein sequence ID" value="WOK09778.1"/>
    <property type="molecule type" value="Genomic_DNA"/>
</dbReference>
<reference evidence="11 12" key="1">
    <citation type="journal article" date="2023" name="Microbiol. Resour. Announc.">
        <title>Complete Genome Sequence of Imperialibacter roseus strain P4T.</title>
        <authorList>
            <person name="Tizabi D.R."/>
            <person name="Bachvaroff T."/>
            <person name="Hill R.T."/>
        </authorList>
    </citation>
    <scope>NUCLEOTIDE SEQUENCE [LARGE SCALE GENOMIC DNA]</scope>
    <source>
        <strain evidence="11 12">P4T</strain>
    </source>
</reference>
<feature type="transmembrane region" description="Helical" evidence="9">
    <location>
        <begin position="100"/>
        <end position="130"/>
    </location>
</feature>
<evidence type="ECO:0000256" key="1">
    <source>
        <dbReference type="ARBA" id="ARBA00004429"/>
    </source>
</evidence>
<dbReference type="PANTHER" id="PTHR30413:SF8">
    <property type="entry name" value="TRANSPORT PERMEASE PROTEIN"/>
    <property type="match status" value="1"/>
</dbReference>
<evidence type="ECO:0000313" key="11">
    <source>
        <dbReference type="EMBL" id="WOK09778.1"/>
    </source>
</evidence>
<keyword evidence="8 9" id="KW-0472">Membrane</keyword>
<feature type="transmembrane region" description="Helical" evidence="9">
    <location>
        <begin position="62"/>
        <end position="79"/>
    </location>
</feature>
<comment type="similarity">
    <text evidence="2 9">Belongs to the ABC-2 integral membrane protein family.</text>
</comment>
<feature type="domain" description="ABC transmembrane type-2" evidence="10">
    <location>
        <begin position="27"/>
        <end position="252"/>
    </location>
</feature>
<dbReference type="Proteomes" id="UP001302349">
    <property type="component" value="Chromosome"/>
</dbReference>
<comment type="subcellular location">
    <subcellularLocation>
        <location evidence="1">Cell inner membrane</location>
        <topology evidence="1">Multi-pass membrane protein</topology>
    </subcellularLocation>
    <subcellularLocation>
        <location evidence="9">Cell membrane</location>
        <topology evidence="9">Multi-pass membrane protein</topology>
    </subcellularLocation>
</comment>
<protein>
    <recommendedName>
        <fullName evidence="9">Transport permease protein</fullName>
    </recommendedName>
</protein>
<evidence type="ECO:0000256" key="8">
    <source>
        <dbReference type="ARBA" id="ARBA00023136"/>
    </source>
</evidence>
<keyword evidence="4 9" id="KW-1003">Cell membrane</keyword>
<evidence type="ECO:0000313" key="12">
    <source>
        <dbReference type="Proteomes" id="UP001302349"/>
    </source>
</evidence>
<name>A0ABZ0IXM5_9BACT</name>
<keyword evidence="7 9" id="KW-1133">Transmembrane helix</keyword>
<gene>
    <name evidence="11" type="ORF">RT717_24810</name>
</gene>
<evidence type="ECO:0000256" key="5">
    <source>
        <dbReference type="ARBA" id="ARBA00022519"/>
    </source>
</evidence>
<evidence type="ECO:0000259" key="10">
    <source>
        <dbReference type="PROSITE" id="PS51012"/>
    </source>
</evidence>
<dbReference type="InterPro" id="IPR013525">
    <property type="entry name" value="ABC2_TM"/>
</dbReference>
<evidence type="ECO:0000256" key="2">
    <source>
        <dbReference type="ARBA" id="ARBA00007783"/>
    </source>
</evidence>
<feature type="transmembrane region" description="Helical" evidence="9">
    <location>
        <begin position="231"/>
        <end position="249"/>
    </location>
</feature>
<evidence type="ECO:0000256" key="7">
    <source>
        <dbReference type="ARBA" id="ARBA00022989"/>
    </source>
</evidence>
<dbReference type="PROSITE" id="PS51012">
    <property type="entry name" value="ABC_TM2"/>
    <property type="match status" value="1"/>
</dbReference>
<keyword evidence="6 9" id="KW-0812">Transmembrane</keyword>
<dbReference type="InterPro" id="IPR047817">
    <property type="entry name" value="ABC2_TM_bact-type"/>
</dbReference>
<evidence type="ECO:0000256" key="3">
    <source>
        <dbReference type="ARBA" id="ARBA00022448"/>
    </source>
</evidence>